<feature type="domain" description="PIK helical" evidence="8">
    <location>
        <begin position="2211"/>
        <end position="2397"/>
    </location>
</feature>
<dbReference type="InterPro" id="IPR000403">
    <property type="entry name" value="PI3/4_kinase_cat_dom"/>
</dbReference>
<dbReference type="InterPro" id="IPR001263">
    <property type="entry name" value="PI3K_accessory_dom"/>
</dbReference>
<proteinExistence type="inferred from homology"/>
<feature type="compositionally biased region" description="Basic and acidic residues" evidence="5">
    <location>
        <begin position="203"/>
        <end position="212"/>
    </location>
</feature>
<evidence type="ECO:0000259" key="7">
    <source>
        <dbReference type="PROSITE" id="PS50290"/>
    </source>
</evidence>
<dbReference type="GO" id="GO:0048015">
    <property type="term" value="P:phosphatidylinositol-mediated signaling"/>
    <property type="evidence" value="ECO:0007669"/>
    <property type="project" value="TreeGrafter"/>
</dbReference>
<feature type="compositionally biased region" description="Basic and acidic residues" evidence="5">
    <location>
        <begin position="141"/>
        <end position="157"/>
    </location>
</feature>
<dbReference type="EMBL" id="LVKK01000001">
    <property type="protein sequence ID" value="OAG45370.1"/>
    <property type="molecule type" value="Genomic_DNA"/>
</dbReference>
<feature type="compositionally biased region" description="Basic and acidic residues" evidence="5">
    <location>
        <begin position="228"/>
        <end position="253"/>
    </location>
</feature>
<dbReference type="InterPro" id="IPR045495">
    <property type="entry name" value="PI4K_N"/>
</dbReference>
<dbReference type="OrthoDB" id="10264149at2759"/>
<dbReference type="InterPro" id="IPR016024">
    <property type="entry name" value="ARM-type_fold"/>
</dbReference>
<dbReference type="GO" id="GO:0046854">
    <property type="term" value="P:phosphatidylinositol phosphate biosynthetic process"/>
    <property type="evidence" value="ECO:0007669"/>
    <property type="project" value="InterPro"/>
</dbReference>
<feature type="region of interest" description="Disordered" evidence="5">
    <location>
        <begin position="132"/>
        <end position="253"/>
    </location>
</feature>
<feature type="region of interest" description="Disordered" evidence="5">
    <location>
        <begin position="72"/>
        <end position="94"/>
    </location>
</feature>
<feature type="region of interest" description="Disordered" evidence="5">
    <location>
        <begin position="829"/>
        <end position="851"/>
    </location>
</feature>
<accession>A0A177FP53</accession>
<dbReference type="FunFam" id="1.10.1070.11:FF:000022">
    <property type="entry name" value="Phosphatidylinositol 4-kinase stt4"/>
    <property type="match status" value="1"/>
</dbReference>
<name>A0A177FP53_9EURO</name>
<dbReference type="Pfam" id="PF00454">
    <property type="entry name" value="PI3_PI4_kinase"/>
    <property type="match status" value="1"/>
</dbReference>
<dbReference type="Pfam" id="PF00613">
    <property type="entry name" value="PI3Ka"/>
    <property type="match status" value="1"/>
</dbReference>
<dbReference type="GeneID" id="34595186"/>
<feature type="transmembrane region" description="Helical" evidence="6">
    <location>
        <begin position="34"/>
        <end position="52"/>
    </location>
</feature>
<dbReference type="InterPro" id="IPR042236">
    <property type="entry name" value="PI3K_accessory_sf"/>
</dbReference>
<dbReference type="GO" id="GO:0004430">
    <property type="term" value="F:1-phosphatidylinositol 4-kinase activity"/>
    <property type="evidence" value="ECO:0007669"/>
    <property type="project" value="UniProtKB-EC"/>
</dbReference>
<keyword evidence="10" id="KW-1185">Reference proteome</keyword>
<evidence type="ECO:0000313" key="10">
    <source>
        <dbReference type="Proteomes" id="UP000077002"/>
    </source>
</evidence>
<evidence type="ECO:0000256" key="2">
    <source>
        <dbReference type="ARBA" id="ARBA00012169"/>
    </source>
</evidence>
<dbReference type="InterPro" id="IPR021520">
    <property type="entry name" value="Stealth_CR2"/>
</dbReference>
<dbReference type="Pfam" id="PF19274">
    <property type="entry name" value="PI4K_N"/>
    <property type="match status" value="1"/>
</dbReference>
<evidence type="ECO:0000256" key="5">
    <source>
        <dbReference type="SAM" id="MobiDB-lite"/>
    </source>
</evidence>
<feature type="compositionally biased region" description="Basic and acidic residues" evidence="5">
    <location>
        <begin position="175"/>
        <end position="187"/>
    </location>
</feature>
<evidence type="ECO:0000256" key="6">
    <source>
        <dbReference type="SAM" id="Phobius"/>
    </source>
</evidence>
<dbReference type="GO" id="GO:0005737">
    <property type="term" value="C:cytoplasm"/>
    <property type="evidence" value="ECO:0007669"/>
    <property type="project" value="TreeGrafter"/>
</dbReference>
<dbReference type="GO" id="GO:0005886">
    <property type="term" value="C:plasma membrane"/>
    <property type="evidence" value="ECO:0007669"/>
    <property type="project" value="TreeGrafter"/>
</dbReference>
<dbReference type="Proteomes" id="UP000077002">
    <property type="component" value="Unassembled WGS sequence"/>
</dbReference>
<comment type="similarity">
    <text evidence="1">Belongs to the PI3/PI4-kinase family. Type III PI4K subfamily.</text>
</comment>
<evidence type="ECO:0000256" key="3">
    <source>
        <dbReference type="ARBA" id="ARBA00022679"/>
    </source>
</evidence>
<dbReference type="InterPro" id="IPR031358">
    <property type="entry name" value="Stealth_CR1"/>
</dbReference>
<dbReference type="Pfam" id="PF17101">
    <property type="entry name" value="Stealth_CR1"/>
    <property type="match status" value="1"/>
</dbReference>
<dbReference type="EC" id="2.7.1.67" evidence="2"/>
<keyword evidence="3" id="KW-0808">Transferase</keyword>
<evidence type="ECO:0000313" key="9">
    <source>
        <dbReference type="EMBL" id="OAG45370.1"/>
    </source>
</evidence>
<dbReference type="Gene3D" id="1.10.1070.11">
    <property type="entry name" value="Phosphatidylinositol 3-/4-kinase, catalytic domain"/>
    <property type="match status" value="1"/>
</dbReference>
<evidence type="ECO:0000259" key="8">
    <source>
        <dbReference type="PROSITE" id="PS51545"/>
    </source>
</evidence>
<dbReference type="SUPFAM" id="SSF48371">
    <property type="entry name" value="ARM repeat"/>
    <property type="match status" value="1"/>
</dbReference>
<dbReference type="RefSeq" id="XP_022517322.1">
    <property type="nucleotide sequence ID" value="XM_022649996.1"/>
</dbReference>
<evidence type="ECO:0000256" key="4">
    <source>
        <dbReference type="ARBA" id="ARBA00022777"/>
    </source>
</evidence>
<dbReference type="PROSITE" id="PS50290">
    <property type="entry name" value="PI3_4_KINASE_3"/>
    <property type="match status" value="1"/>
</dbReference>
<dbReference type="CDD" id="cd05167">
    <property type="entry name" value="PI4Kc_III_alpha"/>
    <property type="match status" value="1"/>
</dbReference>
<keyword evidence="6" id="KW-0472">Membrane</keyword>
<keyword evidence="6" id="KW-1133">Transmembrane helix</keyword>
<dbReference type="PROSITE" id="PS00915">
    <property type="entry name" value="PI3_4_KINASE_1"/>
    <property type="match status" value="1"/>
</dbReference>
<dbReference type="InterPro" id="IPR018936">
    <property type="entry name" value="PI3/4_kinase_CS"/>
</dbReference>
<organism evidence="9 10">
    <name type="scientific">Fonsecaea monophora</name>
    <dbReference type="NCBI Taxonomy" id="254056"/>
    <lineage>
        <taxon>Eukaryota</taxon>
        <taxon>Fungi</taxon>
        <taxon>Dikarya</taxon>
        <taxon>Ascomycota</taxon>
        <taxon>Pezizomycotina</taxon>
        <taxon>Eurotiomycetes</taxon>
        <taxon>Chaetothyriomycetidae</taxon>
        <taxon>Chaetothyriales</taxon>
        <taxon>Herpotrichiellaceae</taxon>
        <taxon>Fonsecaea</taxon>
    </lineage>
</organism>
<dbReference type="PROSITE" id="PS51545">
    <property type="entry name" value="PIK_HELICAL"/>
    <property type="match status" value="1"/>
</dbReference>
<dbReference type="SUPFAM" id="SSF56112">
    <property type="entry name" value="Protein kinase-like (PK-like)"/>
    <property type="match status" value="1"/>
</dbReference>
<dbReference type="InterPro" id="IPR015433">
    <property type="entry name" value="PI3/4_kinase"/>
</dbReference>
<feature type="compositionally biased region" description="Polar residues" evidence="5">
    <location>
        <begin position="831"/>
        <end position="847"/>
    </location>
</feature>
<keyword evidence="6" id="KW-0812">Transmembrane</keyword>
<comment type="caution">
    <text evidence="9">The sequence shown here is derived from an EMBL/GenBank/DDBJ whole genome shotgun (WGS) entry which is preliminary data.</text>
</comment>
<dbReference type="FunFam" id="1.25.40.70:FF:000011">
    <property type="entry name" value="Phosphatidylinositol 4-kinase alpha"/>
    <property type="match status" value="1"/>
</dbReference>
<dbReference type="Pfam" id="PF11380">
    <property type="entry name" value="Stealth_CR2"/>
    <property type="match status" value="1"/>
</dbReference>
<feature type="compositionally biased region" description="Acidic residues" evidence="5">
    <location>
        <begin position="158"/>
        <end position="168"/>
    </location>
</feature>
<dbReference type="InterPro" id="IPR011009">
    <property type="entry name" value="Kinase-like_dom_sf"/>
</dbReference>
<dbReference type="Gene3D" id="3.30.1010.10">
    <property type="entry name" value="Phosphatidylinositol 3-kinase Catalytic Subunit, Chain A, domain 4"/>
    <property type="match status" value="1"/>
</dbReference>
<dbReference type="SMART" id="SM00146">
    <property type="entry name" value="PI3Kc"/>
    <property type="match status" value="1"/>
</dbReference>
<sequence length="2804" mass="315437">MYTNTMYYSQITDHRTPLWVKIKRPLWRRKGPRSSILFLFVVLIGTTVYLAMSRDTTDYRHSNRYKVKLQSWLGGSNPPKQAEPSAIPDNNTFDVNSSLASNLNQTLNEEDNEASKPPKSEEMVEAIKGSFAIAADEEDEKVSRPPKSEKPAEKVEDPFETAADEEDDKPPQSPKGEKPAEKGKDPFETAADEEDDKPSQPPKGEEQAEDVKGPFAIADPEPPLANVEIDKKPTPASDDARVEDESNESKQHLSLEKKAEFLPEFIWVPFEETVKDEVLQGWEDEWVSSGTYDWEKWGDLEEPKIDFVYLWVNGSEQDFQDTIRPWEERSILNDAEGEWIKSHGMNRYRDWDELRYSFRSIEKNAGHFMNTIKVLVNSIYRNGAPVRKQTPTWLAVDDPKVSKLVQVISQEEMFEDDKKVCLPAFNSLTIENQIFNTESDVDQFYAMSDDMLLTREHAPADIYSPLFGAVLSFKTNGYSTTSAPTEADAQRFGEKPYLIYTSWLLNRRFGVRKRKGQSHFGHSLSRSIMREAIEAFPRSEIQSACKRFRGEPGFQLYSWYVSNHYVIERHRELLLWSYIMLRSDVDRDGILSWEERTRIVADLAEGAKNADKATFRRKLFYHVPSMLEEAGLRAPQVNTNSLWTSLDGPHAIRNVDCTDFSIDDCLAPGFLSDNSPPSSTNPTFSSSVIFDRLARQNPHCGDCLLKGLLQQTPSGLEPLLPNAETQAADREIVIKGAMRYKFTEVDPSDTLFVMVTDADQIDSTLYRHYVKGGKQLPGQMCLNDDVITTDEQELQDIQKAMRETLAGLFPRKGRAELLAPNAAVSKETKVDLSSSSTSARQAPQISGQMDLGHGGLRRQAFSKLAALSSVRSSTREAEFKRLTSAAPSIRPQTNGGVLDGVLRAIAPISRVPMSPRELDVLLALCASAHDLHELSHADRLVKQLTAYLPESHSQVFSSSPFVQEIRPTPWTALTFQLTKALLVLGLRFPPLKNAVAYSIKLYTQNWSQSASALAAVGVGEQDSDDDDETQEIAAITVSLIGFLDAAAAHGNFWSPYETVELIRCLKEALSERFLIAVETASSAIRNSTSTDPADRDWRKYLKRFAAQGLPVGAMVLQKGFMKLVLACTARMLCDEHTVECGDILDQYIAGNHLNRAKDDTITDDMVAYLVDIVSEQMRVLEDGSDYLQLSSVWQQRLAFSVKAYAVEAYLHCLVLDEEIADAEDLAAWLEDSIANQVQMADLDLADIVLKTMAVVAKHIPEGANNYARALLRFIVRGTSRPPAVAIAAQSLSHILRMLSHDAIITTIYSLGNVLSSQTGAEKVHQAHGLLEHPGHNGSMSSTTRLRTGSVISLSLSGDEETSLVCGNVADAIVVIATECNDNKIIALAQMMMLQKVGRISVVVDARIIEEAAKLAIFGKENEFKALIRLYSRMHHEAVAQENSIIMQAIRNAQEYLAINLDNRSPLFKIYAMQLLERVLSKGDVVEGEFKQSAEVEQAAKEIAPLLKPLSILASRKPALTIESTLAEDGDVLSMVREVWYNMAVHGITLQSRIGQQHYHELRVLAMNSMPLVDDDRAELLESDVEINTVLRRGMNSHHMNDQKKALLFAIPDRESDIGKLSYQKVVFLNAVFLVESLRAVSGSCAEILDYFSDPTTQTSHMGSCLGSIANEVVKRYTQKAVAGKDDDFSAPYVSRQLARILSGCCHRSSKMQEVARAAANHIISFVPSALCQKSALFALLELLSLMWSSCLDADTDEYEWRPILTSTRGKITVELSDDYAFRKRTLQTLHSDARKWVTMVMGVAPLDVKGLLQTYLSEFDDTGAYGHISLGRSFALEMGSMIPPTDRRLNAIDRRNDSMDINMASDFVAQYTARQEYRFTGIPDHHRDEIYMDDTTGRRSSLQRPSADPMPVLQDALLDLHRKTSLKVHVKAFEVQDVLRRAAALLCQSKKSQTAIVHYLVNIPFAIFTKESIKLGISLWLGVIHENTRMEPRILTEVAQAWERTIDRKVGIFSPNFEQPDPFYVKEEFAPSDRAALHKEAQAAHNTIAPHFRLMQFFESHFNAIRLGSANTQRTFLRLLERTLHGFIRIKGHPLLRDIQFHVVLFALRVVKNSTCLNKLSMWKLKDLILSVGLQWFAKPPYWSFGGNRLQLKAEVQVMQDVLALLQGTRTPIFPASATRKDPQQKHELLEALLTNEINRLNVWLSPLGHSGHQAQPESQVAGLVRTAWAEDPALAVQLLARFNHDQLRRDVRFLLLNQPEKALHEANAVDLLLGDRLASDLSFQLKYLLYWRPVNPVQAVTYFMPAFGNHPFIIQYAMRAVESHSVDVTFFYVPQIVQSLRYDTLGYVERYIIETGKFSQLFAHQIIWNMKANAYKDEDSQVPDPVKPTLDKVMNSLISSFSGEDKDFYEREFSFFSEVTDISGKLKPFIKRPKPEKKAKIEEELRRIKVDVGVYLPSNPDGVVVGIDRKSGKPLQSHAKAPYMATFRIRKQKGASNEETSDLIESAPKVQIAHPKISHSRRNTSDISNVELNDGNLSTYEVWQSAIFKVGDDCRQDVLALQMIAAFRGIFNSIGLDVYVFPYRVTATAPGCGVIDVLPNSISRDMLGREAVNGLHDYFITKYGGEHSVRYQEARSEFVKSMAAYSVITYLLQFKDRHNGNIMIDDKGHILHIDFGFCFDIAPGGVKFERAPFKLTPEMIAVMGGDDPHTSQPYRWFEELTIKAFLASRPYCDKLSHLVSLMLDSGLPCFKPETMRNFKQRFVLEKTEREAADFMLGCIKKSAANVTTKVYDEFQLITNGIPY</sequence>
<dbReference type="PANTHER" id="PTHR10048:SF15">
    <property type="entry name" value="PHOSPHATIDYLINOSITOL 4-KINASE ALPHA"/>
    <property type="match status" value="1"/>
</dbReference>
<dbReference type="Gene3D" id="1.25.40.70">
    <property type="entry name" value="Phosphatidylinositol 3-kinase, accessory domain (PIK)"/>
    <property type="match status" value="1"/>
</dbReference>
<dbReference type="InterPro" id="IPR036940">
    <property type="entry name" value="PI3/4_kinase_cat_sf"/>
</dbReference>
<evidence type="ECO:0000256" key="1">
    <source>
        <dbReference type="ARBA" id="ARBA00006209"/>
    </source>
</evidence>
<reference evidence="9 10" key="1">
    <citation type="submission" date="2016-03" db="EMBL/GenBank/DDBJ databases">
        <title>Draft genome sequence of the Fonsecaea monophora CBS 269.37.</title>
        <authorList>
            <person name="Bombassaro A."/>
            <person name="Vinicius W.A."/>
            <person name="De Hoog S."/>
            <person name="Sun J."/>
            <person name="Souza E.M."/>
            <person name="Raittz R.T."/>
            <person name="Costa F."/>
            <person name="Leao A.C."/>
            <person name="Tadra-Sfeir M.Z."/>
            <person name="Baura V."/>
            <person name="Balsanelli E."/>
            <person name="Pedrosa F.O."/>
            <person name="Moreno L.F."/>
            <person name="Steffens M.B."/>
            <person name="Xi L."/>
            <person name="Bocca A.L."/>
            <person name="Felipe M.S."/>
            <person name="Teixeira M."/>
            <person name="Telles Filho F.Q."/>
            <person name="Azevedo C.M."/>
            <person name="Gomes R."/>
            <person name="Vicente V.A."/>
        </authorList>
    </citation>
    <scope>NUCLEOTIDE SEQUENCE [LARGE SCALE GENOMIC DNA]</scope>
    <source>
        <strain evidence="9 10">CBS 269.37</strain>
    </source>
</reference>
<dbReference type="SMART" id="SM00145">
    <property type="entry name" value="PI3Ka"/>
    <property type="match status" value="1"/>
</dbReference>
<gene>
    <name evidence="9" type="ORF">AYO21_00004</name>
</gene>
<dbReference type="PANTHER" id="PTHR10048">
    <property type="entry name" value="PHOSPHATIDYLINOSITOL KINASE"/>
    <property type="match status" value="1"/>
</dbReference>
<keyword evidence="4" id="KW-0418">Kinase</keyword>
<feature type="domain" description="PI3K/PI4K catalytic" evidence="7">
    <location>
        <begin position="2508"/>
        <end position="2788"/>
    </location>
</feature>
<dbReference type="PROSITE" id="PS00916">
    <property type="entry name" value="PI3_4_KINASE_2"/>
    <property type="match status" value="1"/>
</dbReference>
<protein>
    <recommendedName>
        <fullName evidence="2">1-phosphatidylinositol 4-kinase</fullName>
        <ecNumber evidence="2">2.7.1.67</ecNumber>
    </recommendedName>
</protein>